<evidence type="ECO:0000259" key="2">
    <source>
        <dbReference type="Pfam" id="PF02714"/>
    </source>
</evidence>
<keyword evidence="1" id="KW-0812">Transmembrane</keyword>
<reference evidence="3" key="1">
    <citation type="submission" date="2023-03" db="EMBL/GenBank/DDBJ databases">
        <title>Massive genome expansion in bonnet fungi (Mycena s.s.) driven by repeated elements and novel gene families across ecological guilds.</title>
        <authorList>
            <consortium name="Lawrence Berkeley National Laboratory"/>
            <person name="Harder C.B."/>
            <person name="Miyauchi S."/>
            <person name="Viragh M."/>
            <person name="Kuo A."/>
            <person name="Thoen E."/>
            <person name="Andreopoulos B."/>
            <person name="Lu D."/>
            <person name="Skrede I."/>
            <person name="Drula E."/>
            <person name="Henrissat B."/>
            <person name="Morin E."/>
            <person name="Kohler A."/>
            <person name="Barry K."/>
            <person name="LaButti K."/>
            <person name="Morin E."/>
            <person name="Salamov A."/>
            <person name="Lipzen A."/>
            <person name="Mereny Z."/>
            <person name="Hegedus B."/>
            <person name="Baldrian P."/>
            <person name="Stursova M."/>
            <person name="Weitz H."/>
            <person name="Taylor A."/>
            <person name="Grigoriev I.V."/>
            <person name="Nagy L.G."/>
            <person name="Martin F."/>
            <person name="Kauserud H."/>
        </authorList>
    </citation>
    <scope>NUCLEOTIDE SEQUENCE</scope>
    <source>
        <strain evidence="3">CBHHK067</strain>
    </source>
</reference>
<keyword evidence="4" id="KW-1185">Reference proteome</keyword>
<proteinExistence type="predicted"/>
<feature type="domain" description="CSC1/OSCA1-like 7TM region" evidence="2">
    <location>
        <begin position="46"/>
        <end position="116"/>
    </location>
</feature>
<keyword evidence="1" id="KW-1133">Transmembrane helix</keyword>
<accession>A0AAD7BT73</accession>
<feature type="transmembrane region" description="Helical" evidence="1">
    <location>
        <begin position="12"/>
        <end position="30"/>
    </location>
</feature>
<dbReference type="InterPro" id="IPR003864">
    <property type="entry name" value="CSC1/OSCA1-like_7TM"/>
</dbReference>
<dbReference type="AlphaFoldDB" id="A0AAD7BT73"/>
<evidence type="ECO:0000313" key="4">
    <source>
        <dbReference type="Proteomes" id="UP001221757"/>
    </source>
</evidence>
<dbReference type="GO" id="GO:0016020">
    <property type="term" value="C:membrane"/>
    <property type="evidence" value="ECO:0007669"/>
    <property type="project" value="InterPro"/>
</dbReference>
<comment type="caution">
    <text evidence="3">The sequence shown here is derived from an EMBL/GenBank/DDBJ whole genome shotgun (WGS) entry which is preliminary data.</text>
</comment>
<keyword evidence="1" id="KW-0472">Membrane</keyword>
<name>A0AAD7BT73_MYCRO</name>
<evidence type="ECO:0000313" key="3">
    <source>
        <dbReference type="EMBL" id="KAJ7629929.1"/>
    </source>
</evidence>
<evidence type="ECO:0000256" key="1">
    <source>
        <dbReference type="SAM" id="Phobius"/>
    </source>
</evidence>
<gene>
    <name evidence="3" type="ORF">B0H17DRAFT_1217952</name>
</gene>
<dbReference type="Pfam" id="PF02714">
    <property type="entry name" value="RSN1_7TM"/>
    <property type="match status" value="1"/>
</dbReference>
<dbReference type="EMBL" id="JARKIE010000523">
    <property type="protein sequence ID" value="KAJ7629929.1"/>
    <property type="molecule type" value="Genomic_DNA"/>
</dbReference>
<feature type="transmembrane region" description="Helical" evidence="1">
    <location>
        <begin position="50"/>
        <end position="68"/>
    </location>
</feature>
<dbReference type="Proteomes" id="UP001221757">
    <property type="component" value="Unassembled WGS sequence"/>
</dbReference>
<protein>
    <recommendedName>
        <fullName evidence="2">CSC1/OSCA1-like 7TM region domain-containing protein</fullName>
    </recommendedName>
</protein>
<organism evidence="3 4">
    <name type="scientific">Mycena rosella</name>
    <name type="common">Pink bonnet</name>
    <name type="synonym">Agaricus rosellus</name>
    <dbReference type="NCBI Taxonomy" id="1033263"/>
    <lineage>
        <taxon>Eukaryota</taxon>
        <taxon>Fungi</taxon>
        <taxon>Dikarya</taxon>
        <taxon>Basidiomycota</taxon>
        <taxon>Agaricomycotina</taxon>
        <taxon>Agaricomycetes</taxon>
        <taxon>Agaricomycetidae</taxon>
        <taxon>Agaricales</taxon>
        <taxon>Marasmiineae</taxon>
        <taxon>Mycenaceae</taxon>
        <taxon>Mycena</taxon>
    </lineage>
</organism>
<sequence>MRFPGVSRFGDIAVLCTTVTWFAWLCKIPTVPLDRVRVNHPVASSILQRLSGTAGGFLQIVTPVVYYVKLFLLGSTPRSVYGIKCGVRSLAWGTTFPGITLLLVIALVYSIIVPIINADVHACGVAPALLLLREPEPVMQELYKELRRAATGCANPHSFSHLICAVWFPAFGLIRRHHLVRLGLSWCTSLSGAVMRLAPYHDKLRLAYAAALLAPVPRAHISGPHPRLCTDMTHTALIGRLLDRALVMCPVPFGTLHDPLHLPDADAVHHRLHLHPHLCPAY</sequence>
<feature type="transmembrane region" description="Helical" evidence="1">
    <location>
        <begin position="89"/>
        <end position="112"/>
    </location>
</feature>